<dbReference type="InterPro" id="IPR036259">
    <property type="entry name" value="MFS_trans_sf"/>
</dbReference>
<feature type="transmembrane region" description="Helical" evidence="1">
    <location>
        <begin position="84"/>
        <end position="108"/>
    </location>
</feature>
<feature type="transmembrane region" description="Helical" evidence="1">
    <location>
        <begin position="342"/>
        <end position="362"/>
    </location>
</feature>
<dbReference type="PANTHER" id="PTHR11360">
    <property type="entry name" value="MONOCARBOXYLATE TRANSPORTER"/>
    <property type="match status" value="1"/>
</dbReference>
<gene>
    <name evidence="3" type="ORF">METZ01_LOCUS175529</name>
</gene>
<dbReference type="PANTHER" id="PTHR11360:SF284">
    <property type="entry name" value="EG:103B4.3 PROTEIN-RELATED"/>
    <property type="match status" value="1"/>
</dbReference>
<evidence type="ECO:0000256" key="1">
    <source>
        <dbReference type="SAM" id="Phobius"/>
    </source>
</evidence>
<dbReference type="PROSITE" id="PS50850">
    <property type="entry name" value="MFS"/>
    <property type="match status" value="1"/>
</dbReference>
<feature type="transmembrane region" description="Helical" evidence="1">
    <location>
        <begin position="120"/>
        <end position="143"/>
    </location>
</feature>
<organism evidence="3">
    <name type="scientific">marine metagenome</name>
    <dbReference type="NCBI Taxonomy" id="408172"/>
    <lineage>
        <taxon>unclassified sequences</taxon>
        <taxon>metagenomes</taxon>
        <taxon>ecological metagenomes</taxon>
    </lineage>
</organism>
<dbReference type="InterPro" id="IPR050327">
    <property type="entry name" value="Proton-linked_MCT"/>
</dbReference>
<keyword evidence="1" id="KW-1133">Transmembrane helix</keyword>
<accession>A0A382C986</accession>
<evidence type="ECO:0000259" key="2">
    <source>
        <dbReference type="PROSITE" id="PS50850"/>
    </source>
</evidence>
<reference evidence="3" key="1">
    <citation type="submission" date="2018-05" db="EMBL/GenBank/DDBJ databases">
        <authorList>
            <person name="Lanie J.A."/>
            <person name="Ng W.-L."/>
            <person name="Kazmierczak K.M."/>
            <person name="Andrzejewski T.M."/>
            <person name="Davidsen T.M."/>
            <person name="Wayne K.J."/>
            <person name="Tettelin H."/>
            <person name="Glass J.I."/>
            <person name="Rusch D."/>
            <person name="Podicherti R."/>
            <person name="Tsui H.-C.T."/>
            <person name="Winkler M.E."/>
        </authorList>
    </citation>
    <scope>NUCLEOTIDE SEQUENCE</scope>
</reference>
<feature type="transmembrane region" description="Helical" evidence="1">
    <location>
        <begin position="246"/>
        <end position="268"/>
    </location>
</feature>
<dbReference type="InterPro" id="IPR011701">
    <property type="entry name" value="MFS"/>
</dbReference>
<feature type="transmembrane region" description="Helical" evidence="1">
    <location>
        <begin position="215"/>
        <end position="234"/>
    </location>
</feature>
<dbReference type="Pfam" id="PF07690">
    <property type="entry name" value="MFS_1"/>
    <property type="match status" value="1"/>
</dbReference>
<proteinExistence type="predicted"/>
<dbReference type="Gene3D" id="1.20.1250.20">
    <property type="entry name" value="MFS general substrate transporter like domains"/>
    <property type="match status" value="2"/>
</dbReference>
<feature type="transmembrane region" description="Helical" evidence="1">
    <location>
        <begin position="57"/>
        <end position="78"/>
    </location>
</feature>
<feature type="transmembrane region" description="Helical" evidence="1">
    <location>
        <begin position="149"/>
        <end position="170"/>
    </location>
</feature>
<dbReference type="AlphaFoldDB" id="A0A382C986"/>
<keyword evidence="1" id="KW-0812">Transmembrane</keyword>
<dbReference type="InterPro" id="IPR020846">
    <property type="entry name" value="MFS_dom"/>
</dbReference>
<keyword evidence="1" id="KW-0472">Membrane</keyword>
<feature type="transmembrane region" description="Helical" evidence="1">
    <location>
        <begin position="280"/>
        <end position="299"/>
    </location>
</feature>
<dbReference type="EMBL" id="UINC01033418">
    <property type="protein sequence ID" value="SVB22675.1"/>
    <property type="molecule type" value="Genomic_DNA"/>
</dbReference>
<feature type="transmembrane region" description="Helical" evidence="1">
    <location>
        <begin position="368"/>
        <end position="389"/>
    </location>
</feature>
<evidence type="ECO:0000313" key="3">
    <source>
        <dbReference type="EMBL" id="SVB22675.1"/>
    </source>
</evidence>
<name>A0A382C986_9ZZZZ</name>
<feature type="transmembrane region" description="Helical" evidence="1">
    <location>
        <begin position="29"/>
        <end position="50"/>
    </location>
</feature>
<feature type="transmembrane region" description="Helical" evidence="1">
    <location>
        <begin position="305"/>
        <end position="330"/>
    </location>
</feature>
<sequence>MITAGISGWGLPFFLKPMSEEFGISRGEFSTVTLFRLGALPLIPFLGVLVDRKSGPRLLLVIGSLVAGCILIAVSFSQNIWHFFLGYGLLFSVAVFGIGGQLVGPSVLAKWFVRKRGRVMAISAIGISGGGLIIAPLAGWLVSEYGWRFAWVALGVIMILSIGPISAIFMHRQPEDIGLLPDGVDPEAASEGNQGTKWADTEYSWTRREALRTKALWVLLGVQTMGGIALMPTLLHQVAYIEDKGFSGSTAAIIATTLATFAIIGKLVYGYFSERYPIQWVVAACLIPAGMSLLILVMAGSLNMLYAYAVLHGLSMGGWAPLMNVAWAVYFGRKHLGAIRGVVTPVGNIVGAVSPIFAGLMWDLRGSYDLPFTIFALSWVIGGLLMVLAKPPTPPKELLT</sequence>
<feature type="domain" description="Major facilitator superfamily (MFS) profile" evidence="2">
    <location>
        <begin position="1"/>
        <end position="394"/>
    </location>
</feature>
<dbReference type="SUPFAM" id="SSF103473">
    <property type="entry name" value="MFS general substrate transporter"/>
    <property type="match status" value="1"/>
</dbReference>
<protein>
    <recommendedName>
        <fullName evidence="2">Major facilitator superfamily (MFS) profile domain-containing protein</fullName>
    </recommendedName>
</protein>
<dbReference type="GO" id="GO:0022857">
    <property type="term" value="F:transmembrane transporter activity"/>
    <property type="evidence" value="ECO:0007669"/>
    <property type="project" value="InterPro"/>
</dbReference>